<keyword evidence="3" id="KW-1003">Cell membrane</keyword>
<comment type="similarity">
    <text evidence="7">Belongs to the amino acid-polyamine-organocation (APC) superfamily. Polyamine:cation symporter (PHS) (TC 2.A.3.12) family.</text>
</comment>
<evidence type="ECO:0000256" key="8">
    <source>
        <dbReference type="SAM" id="MobiDB-lite"/>
    </source>
</evidence>
<evidence type="ECO:0000256" key="2">
    <source>
        <dbReference type="ARBA" id="ARBA00022448"/>
    </source>
</evidence>
<keyword evidence="6 9" id="KW-0472">Membrane</keyword>
<feature type="transmembrane region" description="Helical" evidence="9">
    <location>
        <begin position="205"/>
        <end position="225"/>
    </location>
</feature>
<dbReference type="InterPro" id="IPR044566">
    <property type="entry name" value="RMV1-like"/>
</dbReference>
<dbReference type="STRING" id="431595.K3WXC8"/>
<evidence type="ECO:0000256" key="6">
    <source>
        <dbReference type="ARBA" id="ARBA00023136"/>
    </source>
</evidence>
<feature type="transmembrane region" description="Helical" evidence="9">
    <location>
        <begin position="56"/>
        <end position="74"/>
    </location>
</feature>
<evidence type="ECO:0000256" key="5">
    <source>
        <dbReference type="ARBA" id="ARBA00022989"/>
    </source>
</evidence>
<keyword evidence="11" id="KW-1185">Reference proteome</keyword>
<feature type="transmembrane region" description="Helical" evidence="9">
    <location>
        <begin position="341"/>
        <end position="363"/>
    </location>
</feature>
<evidence type="ECO:0000256" key="9">
    <source>
        <dbReference type="SAM" id="Phobius"/>
    </source>
</evidence>
<dbReference type="eggNOG" id="KOG1287">
    <property type="taxonomic scope" value="Eukaryota"/>
</dbReference>
<proteinExistence type="inferred from homology"/>
<dbReference type="InParanoid" id="K3WXC8"/>
<dbReference type="AlphaFoldDB" id="K3WXC8"/>
<feature type="transmembrane region" description="Helical" evidence="9">
    <location>
        <begin position="478"/>
        <end position="497"/>
    </location>
</feature>
<feature type="region of interest" description="Disordered" evidence="8">
    <location>
        <begin position="1"/>
        <end position="20"/>
    </location>
</feature>
<protein>
    <recommendedName>
        <fullName evidence="12">Amino acid permease/ SLC12A domain-containing protein</fullName>
    </recommendedName>
</protein>
<dbReference type="Pfam" id="PF13520">
    <property type="entry name" value="AA_permease_2"/>
    <property type="match status" value="1"/>
</dbReference>
<dbReference type="VEuPathDB" id="FungiDB:PYU1_G009608"/>
<evidence type="ECO:0000256" key="7">
    <source>
        <dbReference type="ARBA" id="ARBA00024041"/>
    </source>
</evidence>
<dbReference type="Proteomes" id="UP000019132">
    <property type="component" value="Unassembled WGS sequence"/>
</dbReference>
<dbReference type="HOGENOM" id="CLU_007946_17_2_1"/>
<feature type="transmembrane region" description="Helical" evidence="9">
    <location>
        <begin position="454"/>
        <end position="472"/>
    </location>
</feature>
<keyword evidence="4 9" id="KW-0812">Transmembrane</keyword>
<dbReference type="OMA" id="CGSAGMC"/>
<dbReference type="InterPro" id="IPR002293">
    <property type="entry name" value="AA/rel_permease1"/>
</dbReference>
<evidence type="ECO:0000256" key="1">
    <source>
        <dbReference type="ARBA" id="ARBA00004651"/>
    </source>
</evidence>
<feature type="transmembrane region" description="Helical" evidence="9">
    <location>
        <begin position="295"/>
        <end position="315"/>
    </location>
</feature>
<dbReference type="EnsemblProtists" id="PYU1_T009626">
    <property type="protein sequence ID" value="PYU1_T009626"/>
    <property type="gene ID" value="PYU1_G009608"/>
</dbReference>
<reference evidence="11" key="2">
    <citation type="submission" date="2010-04" db="EMBL/GenBank/DDBJ databases">
        <authorList>
            <person name="Buell R."/>
            <person name="Hamilton J."/>
            <person name="Hostetler J."/>
        </authorList>
    </citation>
    <scope>NUCLEOTIDE SEQUENCE [LARGE SCALE GENOMIC DNA]</scope>
    <source>
        <strain evidence="11">DAOM:BR144</strain>
    </source>
</reference>
<reference evidence="10" key="3">
    <citation type="submission" date="2015-02" db="UniProtKB">
        <authorList>
            <consortium name="EnsemblProtists"/>
        </authorList>
    </citation>
    <scope>IDENTIFICATION</scope>
    <source>
        <strain evidence="10">DAOM BR144</strain>
    </source>
</reference>
<feature type="transmembrane region" description="Helical" evidence="9">
    <location>
        <begin position="391"/>
        <end position="408"/>
    </location>
</feature>
<feature type="transmembrane region" description="Helical" evidence="9">
    <location>
        <begin position="169"/>
        <end position="193"/>
    </location>
</feature>
<name>K3WXC8_GLOUD</name>
<evidence type="ECO:0000256" key="4">
    <source>
        <dbReference type="ARBA" id="ARBA00022692"/>
    </source>
</evidence>
<feature type="transmembrane region" description="Helical" evidence="9">
    <location>
        <begin position="127"/>
        <end position="149"/>
    </location>
</feature>
<sequence>MQKGSALPPKAPVNKNSAYTPTFDDTPPAGTFMDIGEFDKIDMILESPRFMDQQPAFINHRVLGTGAVVAIMYLNNCGSPIGSETVISSAGPLIGMLGFVLYPIFVAVPFAYIIAEMCSAFPEDGGFTVWVLNAFGPFWGFQIGYWSWISSVLNGALIPGAIVKIITDYYDIEITSAFAAWAIKAGVAILLSLPPLLGTRTVGRLSLLVCAVVFVAFLMFTIWAYTVAVDFDDLFEIRHEETIYNPKTKDAEFEGPVAIDWATFMNSLYWNYDGIMMISVFGGEVANPARVYPRAIMITVLLTMASYIIPMPAGLSSDELHWSMLDEESYPLIAKDVGGSLLQGIIVFASIVSSSGMYMSALYTESYQVLGMAENQLVPSIFATRSDRFQAPHYSVLMLLVLTLPLVNLDFDDLLPMTNAFSAAMKLVVTAAAFHLRSKLPYIPRPTKVPGGKYVLASIAIPPTAILCYIMYDACTDGATALIIVIFLVPGLVYGGYQLYRHRNATMGW</sequence>
<dbReference type="PANTHER" id="PTHR45826">
    <property type="entry name" value="POLYAMINE TRANSPORTER PUT1"/>
    <property type="match status" value="1"/>
</dbReference>
<dbReference type="EMBL" id="GL376615">
    <property type="status" value="NOT_ANNOTATED_CDS"/>
    <property type="molecule type" value="Genomic_DNA"/>
</dbReference>
<dbReference type="PIRSF" id="PIRSF006060">
    <property type="entry name" value="AA_transporter"/>
    <property type="match status" value="1"/>
</dbReference>
<comment type="subcellular location">
    <subcellularLocation>
        <location evidence="1">Cell membrane</location>
        <topology evidence="1">Multi-pass membrane protein</topology>
    </subcellularLocation>
</comment>
<dbReference type="PANTHER" id="PTHR45826:SF2">
    <property type="entry name" value="AMINO ACID TRANSPORTER"/>
    <property type="match status" value="1"/>
</dbReference>
<evidence type="ECO:0000313" key="11">
    <source>
        <dbReference type="Proteomes" id="UP000019132"/>
    </source>
</evidence>
<keyword evidence="5 9" id="KW-1133">Transmembrane helix</keyword>
<accession>K3WXC8</accession>
<dbReference type="GO" id="GO:0015203">
    <property type="term" value="F:polyamine transmembrane transporter activity"/>
    <property type="evidence" value="ECO:0007669"/>
    <property type="project" value="UniProtKB-ARBA"/>
</dbReference>
<keyword evidence="2" id="KW-0813">Transport</keyword>
<evidence type="ECO:0000313" key="10">
    <source>
        <dbReference type="EnsemblProtists" id="PYU1_T009626"/>
    </source>
</evidence>
<feature type="transmembrane region" description="Helical" evidence="9">
    <location>
        <begin position="269"/>
        <end position="286"/>
    </location>
</feature>
<reference evidence="11" key="1">
    <citation type="journal article" date="2010" name="Genome Biol.">
        <title>Genome sequence of the necrotrophic plant pathogen Pythium ultimum reveals original pathogenicity mechanisms and effector repertoire.</title>
        <authorList>
            <person name="Levesque C.A."/>
            <person name="Brouwer H."/>
            <person name="Cano L."/>
            <person name="Hamilton J.P."/>
            <person name="Holt C."/>
            <person name="Huitema E."/>
            <person name="Raffaele S."/>
            <person name="Robideau G.P."/>
            <person name="Thines M."/>
            <person name="Win J."/>
            <person name="Zerillo M.M."/>
            <person name="Beakes G.W."/>
            <person name="Boore J.L."/>
            <person name="Busam D."/>
            <person name="Dumas B."/>
            <person name="Ferriera S."/>
            <person name="Fuerstenberg S.I."/>
            <person name="Gachon C.M."/>
            <person name="Gaulin E."/>
            <person name="Govers F."/>
            <person name="Grenville-Briggs L."/>
            <person name="Horner N."/>
            <person name="Hostetler J."/>
            <person name="Jiang R.H."/>
            <person name="Johnson J."/>
            <person name="Krajaejun T."/>
            <person name="Lin H."/>
            <person name="Meijer H.J."/>
            <person name="Moore B."/>
            <person name="Morris P."/>
            <person name="Phuntmart V."/>
            <person name="Puiu D."/>
            <person name="Shetty J."/>
            <person name="Stajich J.E."/>
            <person name="Tripathy S."/>
            <person name="Wawra S."/>
            <person name="van West P."/>
            <person name="Whitty B.R."/>
            <person name="Coutinho P.M."/>
            <person name="Henrissat B."/>
            <person name="Martin F."/>
            <person name="Thomas P.D."/>
            <person name="Tyler B.M."/>
            <person name="De Vries R.P."/>
            <person name="Kamoun S."/>
            <person name="Yandell M."/>
            <person name="Tisserat N."/>
            <person name="Buell C.R."/>
        </authorList>
    </citation>
    <scope>NUCLEOTIDE SEQUENCE</scope>
    <source>
        <strain evidence="11">DAOM:BR144</strain>
    </source>
</reference>
<dbReference type="Gene3D" id="1.20.1740.10">
    <property type="entry name" value="Amino acid/polyamine transporter I"/>
    <property type="match status" value="1"/>
</dbReference>
<feature type="transmembrane region" description="Helical" evidence="9">
    <location>
        <begin position="94"/>
        <end position="115"/>
    </location>
</feature>
<feature type="transmembrane region" description="Helical" evidence="9">
    <location>
        <begin position="414"/>
        <end position="434"/>
    </location>
</feature>
<organism evidence="10 11">
    <name type="scientific">Globisporangium ultimum (strain ATCC 200006 / CBS 805.95 / DAOM BR144)</name>
    <name type="common">Pythium ultimum</name>
    <dbReference type="NCBI Taxonomy" id="431595"/>
    <lineage>
        <taxon>Eukaryota</taxon>
        <taxon>Sar</taxon>
        <taxon>Stramenopiles</taxon>
        <taxon>Oomycota</taxon>
        <taxon>Peronosporomycetes</taxon>
        <taxon>Pythiales</taxon>
        <taxon>Pythiaceae</taxon>
        <taxon>Globisporangium</taxon>
    </lineage>
</organism>
<evidence type="ECO:0000256" key="3">
    <source>
        <dbReference type="ARBA" id="ARBA00022475"/>
    </source>
</evidence>
<evidence type="ECO:0008006" key="12">
    <source>
        <dbReference type="Google" id="ProtNLM"/>
    </source>
</evidence>
<dbReference type="GO" id="GO:0005886">
    <property type="term" value="C:plasma membrane"/>
    <property type="evidence" value="ECO:0007669"/>
    <property type="project" value="UniProtKB-SubCell"/>
</dbReference>